<dbReference type="InterPro" id="IPR023395">
    <property type="entry name" value="MCP_dom_sf"/>
</dbReference>
<evidence type="ECO:0000256" key="9">
    <source>
        <dbReference type="ARBA" id="ARBA00023136"/>
    </source>
</evidence>
<comment type="similarity">
    <text evidence="2 11">Belongs to the mitochondrial carrier (TC 2.A.29) family.</text>
</comment>
<sequence length="364" mass="39833">MGNAACLTAYPLAMFSSLISKAHCQAPENKSCDVSAVPERGLVQSLVAGRQIAAASVAEGDSCILSCGITHTAIVPLDLVKCRIQVDPAKYKNIFTGFKVSVKEDGVRGLAKGWAPTFFGYSAQGLCKFGLYEVFKVYYSDLLGEENAYLYRTWVYLAGSASAEFFADIALSPMEAVKVKIQTSPGFANTLHGGPQNLQSIFSPPGIYSFYKSLVPLWMRQIPYTMMKFACFERTVELLYKHVVPKPRADCNKGEQLVVTFAAGYIAGVFCAIVSHPADTVVSKLNQEKGSTALEAAKKLGMAGLWKGLTPRIIMIGTLTALQWFIYDAFKVWLRRICRAPPPAEMPESLRLKLEGAQPQELPQ</sequence>
<dbReference type="InterPro" id="IPR044677">
    <property type="entry name" value="SLC25A3/Pic2/Mir1-like"/>
</dbReference>
<feature type="chain" id="PRO_5045829199" evidence="12">
    <location>
        <begin position="25"/>
        <end position="364"/>
    </location>
</feature>
<accession>A0ABQ9JW60</accession>
<evidence type="ECO:0000256" key="4">
    <source>
        <dbReference type="ARBA" id="ARBA00022692"/>
    </source>
</evidence>
<evidence type="ECO:0000256" key="6">
    <source>
        <dbReference type="ARBA" id="ARBA00022792"/>
    </source>
</evidence>
<dbReference type="PANTHER" id="PTHR45671:SF10">
    <property type="entry name" value="SOLUTE CARRIER FAMILY 25 MEMBER 3"/>
    <property type="match status" value="1"/>
</dbReference>
<evidence type="ECO:0000313" key="14">
    <source>
        <dbReference type="Proteomes" id="UP001162164"/>
    </source>
</evidence>
<evidence type="ECO:0000256" key="2">
    <source>
        <dbReference type="ARBA" id="ARBA00006375"/>
    </source>
</evidence>
<gene>
    <name evidence="13" type="ORF">NQ317_005037</name>
</gene>
<evidence type="ECO:0000256" key="11">
    <source>
        <dbReference type="RuleBase" id="RU000488"/>
    </source>
</evidence>
<evidence type="ECO:0000256" key="3">
    <source>
        <dbReference type="ARBA" id="ARBA00022448"/>
    </source>
</evidence>
<evidence type="ECO:0000256" key="1">
    <source>
        <dbReference type="ARBA" id="ARBA00004448"/>
    </source>
</evidence>
<dbReference type="SUPFAM" id="SSF103506">
    <property type="entry name" value="Mitochondrial carrier"/>
    <property type="match status" value="1"/>
</dbReference>
<protein>
    <submittedName>
        <fullName evidence="13">Uncharacterized protein</fullName>
    </submittedName>
</protein>
<dbReference type="PROSITE" id="PS50920">
    <property type="entry name" value="SOLCAR"/>
    <property type="match status" value="3"/>
</dbReference>
<name>A0ABQ9JW60_9CUCU</name>
<dbReference type="InterPro" id="IPR018108">
    <property type="entry name" value="MCP_transmembrane"/>
</dbReference>
<keyword evidence="5" id="KW-0677">Repeat</keyword>
<keyword evidence="8" id="KW-0496">Mitochondrion</keyword>
<dbReference type="Gene3D" id="1.50.40.10">
    <property type="entry name" value="Mitochondrial carrier domain"/>
    <property type="match status" value="1"/>
</dbReference>
<reference evidence="13" key="1">
    <citation type="journal article" date="2023" name="Insect Mol. Biol.">
        <title>Genome sequencing provides insights into the evolution of gene families encoding plant cell wall-degrading enzymes in longhorned beetles.</title>
        <authorList>
            <person name="Shin N.R."/>
            <person name="Okamura Y."/>
            <person name="Kirsch R."/>
            <person name="Pauchet Y."/>
        </authorList>
    </citation>
    <scope>NUCLEOTIDE SEQUENCE</scope>
    <source>
        <strain evidence="13">MMC_N1</strain>
    </source>
</reference>
<feature type="repeat" description="Solcar" evidence="10">
    <location>
        <begin position="151"/>
        <end position="238"/>
    </location>
</feature>
<keyword evidence="7" id="KW-1133">Transmembrane helix</keyword>
<feature type="repeat" description="Solcar" evidence="10">
    <location>
        <begin position="255"/>
        <end position="333"/>
    </location>
</feature>
<keyword evidence="9 10" id="KW-0472">Membrane</keyword>
<dbReference type="Proteomes" id="UP001162164">
    <property type="component" value="Unassembled WGS sequence"/>
</dbReference>
<proteinExistence type="inferred from homology"/>
<dbReference type="Pfam" id="PF00153">
    <property type="entry name" value="Mito_carr"/>
    <property type="match status" value="3"/>
</dbReference>
<evidence type="ECO:0000256" key="10">
    <source>
        <dbReference type="PROSITE-ProRule" id="PRU00282"/>
    </source>
</evidence>
<keyword evidence="12" id="KW-0732">Signal</keyword>
<dbReference type="EMBL" id="JAPWTJ010000117">
    <property type="protein sequence ID" value="KAJ8982566.1"/>
    <property type="molecule type" value="Genomic_DNA"/>
</dbReference>
<organism evidence="13 14">
    <name type="scientific">Molorchus minor</name>
    <dbReference type="NCBI Taxonomy" id="1323400"/>
    <lineage>
        <taxon>Eukaryota</taxon>
        <taxon>Metazoa</taxon>
        <taxon>Ecdysozoa</taxon>
        <taxon>Arthropoda</taxon>
        <taxon>Hexapoda</taxon>
        <taxon>Insecta</taxon>
        <taxon>Pterygota</taxon>
        <taxon>Neoptera</taxon>
        <taxon>Endopterygota</taxon>
        <taxon>Coleoptera</taxon>
        <taxon>Polyphaga</taxon>
        <taxon>Cucujiformia</taxon>
        <taxon>Chrysomeloidea</taxon>
        <taxon>Cerambycidae</taxon>
        <taxon>Lamiinae</taxon>
        <taxon>Monochamini</taxon>
        <taxon>Molorchus</taxon>
    </lineage>
</organism>
<dbReference type="PANTHER" id="PTHR45671">
    <property type="entry name" value="SOLUTE CARRIER FAMILY 25 (MITOCHONDRIAL CARRIER PHOSPHATE CARRIER), MEMBER 3, LIKE-RELATED-RELATED"/>
    <property type="match status" value="1"/>
</dbReference>
<keyword evidence="4 10" id="KW-0812">Transmembrane</keyword>
<evidence type="ECO:0000256" key="5">
    <source>
        <dbReference type="ARBA" id="ARBA00022737"/>
    </source>
</evidence>
<keyword evidence="14" id="KW-1185">Reference proteome</keyword>
<keyword evidence="6" id="KW-0999">Mitochondrion inner membrane</keyword>
<feature type="repeat" description="Solcar" evidence="10">
    <location>
        <begin position="54"/>
        <end position="138"/>
    </location>
</feature>
<comment type="caution">
    <text evidence="13">The sequence shown here is derived from an EMBL/GenBank/DDBJ whole genome shotgun (WGS) entry which is preliminary data.</text>
</comment>
<evidence type="ECO:0000256" key="7">
    <source>
        <dbReference type="ARBA" id="ARBA00022989"/>
    </source>
</evidence>
<feature type="signal peptide" evidence="12">
    <location>
        <begin position="1"/>
        <end position="24"/>
    </location>
</feature>
<keyword evidence="3 11" id="KW-0813">Transport</keyword>
<comment type="subcellular location">
    <subcellularLocation>
        <location evidence="1">Mitochondrion inner membrane</location>
        <topology evidence="1">Multi-pass membrane protein</topology>
    </subcellularLocation>
</comment>
<evidence type="ECO:0000256" key="8">
    <source>
        <dbReference type="ARBA" id="ARBA00023128"/>
    </source>
</evidence>
<evidence type="ECO:0000313" key="13">
    <source>
        <dbReference type="EMBL" id="KAJ8982566.1"/>
    </source>
</evidence>
<evidence type="ECO:0000256" key="12">
    <source>
        <dbReference type="SAM" id="SignalP"/>
    </source>
</evidence>